<sequence>MLNRIGATLCIIVSSVNCAHGNIKSSSEHAVQQQSVRFNHAQFLGSHNSYKKAVHPTVLTLITSHNPKLSRQINYSHIDLDAQLDVGLRHLEIDVLVDDTGGKYAYPLAEKIAGSRLLDKAERQQLLKPGFKVLHIPDLDISSHCQLFSECLHQLTAWSNRNPEHLPISILLNVKESHIKFVKGTIPEEFGPAQYQALDRVIFNAISEQSLFSPDSLRAHYDSLDEAIEQAGWPLLKDMRGKFIFIFDANTKQRELYRDEHFALMGRAMFASYEPGEPEAAIMIRNNPVEQFSEISSLVDQGYLIRTRADADLSAPTAKNQARFQAAKASGAQVISTDYYPSSPQAIESGYQVSFSDDCFVQSNQRLQREHSSVVCFQSRIAQYTQY</sequence>
<dbReference type="RefSeq" id="WP_251261766.1">
    <property type="nucleotide sequence ID" value="NZ_JAMQGP010000006.1"/>
</dbReference>
<evidence type="ECO:0000313" key="1">
    <source>
        <dbReference type="EMBL" id="MCM2680339.1"/>
    </source>
</evidence>
<accession>A0AA41W903</accession>
<dbReference type="AlphaFoldDB" id="A0AA41W903"/>
<comment type="caution">
    <text evidence="1">The sequence shown here is derived from an EMBL/GenBank/DDBJ whole genome shotgun (WGS) entry which is preliminary data.</text>
</comment>
<dbReference type="EMBL" id="JAMQGP010000006">
    <property type="protein sequence ID" value="MCM2680339.1"/>
    <property type="molecule type" value="Genomic_DNA"/>
</dbReference>
<reference evidence="1 2" key="1">
    <citation type="journal article" date="2013" name="Antonie Van Leeuwenhoek">
        <title>Echinimonas agarilytica gen. nov., sp. nov., a new gammaproteobacterium isolated from the sea urchin Strongylocentrotus intermedius.</title>
        <authorList>
            <person name="Nedashkovskaya O.I."/>
            <person name="Stenkova A.M."/>
            <person name="Zhukova N.V."/>
            <person name="Van Trappen S."/>
            <person name="Lee J.S."/>
            <person name="Kim S.B."/>
        </authorList>
    </citation>
    <scope>NUCLEOTIDE SEQUENCE [LARGE SCALE GENOMIC DNA]</scope>
    <source>
        <strain evidence="1 2">KMM 6351</strain>
    </source>
</reference>
<organism evidence="1 2">
    <name type="scientific">Echinimonas agarilytica</name>
    <dbReference type="NCBI Taxonomy" id="1215918"/>
    <lineage>
        <taxon>Bacteria</taxon>
        <taxon>Pseudomonadati</taxon>
        <taxon>Pseudomonadota</taxon>
        <taxon>Gammaproteobacteria</taxon>
        <taxon>Alteromonadales</taxon>
        <taxon>Echinimonadaceae</taxon>
        <taxon>Echinimonas</taxon>
    </lineage>
</organism>
<gene>
    <name evidence="1" type="ORF">NAF29_11745</name>
</gene>
<dbReference type="GO" id="GO:0006629">
    <property type="term" value="P:lipid metabolic process"/>
    <property type="evidence" value="ECO:0007669"/>
    <property type="project" value="InterPro"/>
</dbReference>
<keyword evidence="2" id="KW-1185">Reference proteome</keyword>
<dbReference type="Proteomes" id="UP001165393">
    <property type="component" value="Unassembled WGS sequence"/>
</dbReference>
<name>A0AA41W903_9GAMM</name>
<proteinExistence type="predicted"/>
<protein>
    <submittedName>
        <fullName evidence="1">Phosphatidylinositol-specific phospholipase C1-like protein</fullName>
    </submittedName>
</protein>
<dbReference type="GO" id="GO:0008081">
    <property type="term" value="F:phosphoric diester hydrolase activity"/>
    <property type="evidence" value="ECO:0007669"/>
    <property type="project" value="InterPro"/>
</dbReference>
<evidence type="ECO:0000313" key="2">
    <source>
        <dbReference type="Proteomes" id="UP001165393"/>
    </source>
</evidence>
<dbReference type="Pfam" id="PF16670">
    <property type="entry name" value="PI-PLC-C1"/>
    <property type="match status" value="1"/>
</dbReference>
<dbReference type="InterPro" id="IPR017946">
    <property type="entry name" value="PLC-like_Pdiesterase_TIM-brl"/>
</dbReference>
<dbReference type="SUPFAM" id="SSF51695">
    <property type="entry name" value="PLC-like phosphodiesterases"/>
    <property type="match status" value="1"/>
</dbReference>
<dbReference type="CDD" id="cd08589">
    <property type="entry name" value="PI-PLCc_SaPLC1_like"/>
    <property type="match status" value="1"/>
</dbReference>
<dbReference type="Gene3D" id="3.20.20.190">
    <property type="entry name" value="Phosphatidylinositol (PI) phosphodiesterase"/>
    <property type="match status" value="1"/>
</dbReference>
<dbReference type="InterPro" id="IPR032075">
    <property type="entry name" value="PI-PLC-C1"/>
</dbReference>